<organism evidence="10 11">
    <name type="scientific">Rubellicoccus peritrichatus</name>
    <dbReference type="NCBI Taxonomy" id="3080537"/>
    <lineage>
        <taxon>Bacteria</taxon>
        <taxon>Pseudomonadati</taxon>
        <taxon>Verrucomicrobiota</taxon>
        <taxon>Opitutia</taxon>
        <taxon>Puniceicoccales</taxon>
        <taxon>Cerasicoccaceae</taxon>
        <taxon>Rubellicoccus</taxon>
    </lineage>
</organism>
<evidence type="ECO:0000259" key="9">
    <source>
        <dbReference type="PROSITE" id="PS51371"/>
    </source>
</evidence>
<dbReference type="InterPro" id="IPR046342">
    <property type="entry name" value="CBS_dom_sf"/>
</dbReference>
<keyword evidence="11" id="KW-1185">Reference proteome</keyword>
<dbReference type="Pfam" id="PF00571">
    <property type="entry name" value="CBS"/>
    <property type="match status" value="2"/>
</dbReference>
<dbReference type="InterPro" id="IPR000644">
    <property type="entry name" value="CBS_dom"/>
</dbReference>
<dbReference type="SUPFAM" id="SSF64182">
    <property type="entry name" value="DHH phosphoesterases"/>
    <property type="match status" value="1"/>
</dbReference>
<reference evidence="10 11" key="1">
    <citation type="submission" date="2023-10" db="EMBL/GenBank/DDBJ databases">
        <title>Rubellicoccus peritrichatus gen. nov., sp. nov., isolated from an algae of coral reef tank.</title>
        <authorList>
            <person name="Luo J."/>
        </authorList>
    </citation>
    <scope>NUCLEOTIDE SEQUENCE [LARGE SCALE GENOMIC DNA]</scope>
    <source>
        <strain evidence="10 11">CR14</strain>
    </source>
</reference>
<evidence type="ECO:0000256" key="8">
    <source>
        <dbReference type="PROSITE-ProRule" id="PRU00703"/>
    </source>
</evidence>
<dbReference type="SMART" id="SM01131">
    <property type="entry name" value="DHHA2"/>
    <property type="match status" value="1"/>
</dbReference>
<dbReference type="Pfam" id="PF02833">
    <property type="entry name" value="DHHA2"/>
    <property type="match status" value="1"/>
</dbReference>
<proteinExistence type="predicted"/>
<name>A0AAQ3LCM3_9BACT</name>
<dbReference type="PANTHER" id="PTHR12112">
    <property type="entry name" value="BNIP - RELATED"/>
    <property type="match status" value="1"/>
</dbReference>
<dbReference type="EMBL" id="CP136920">
    <property type="protein sequence ID" value="WOO42007.1"/>
    <property type="molecule type" value="Genomic_DNA"/>
</dbReference>
<dbReference type="Proteomes" id="UP001304300">
    <property type="component" value="Chromosome"/>
</dbReference>
<dbReference type="KEGG" id="puo:RZN69_02825"/>
<dbReference type="GO" id="GO:0046872">
    <property type="term" value="F:metal ion binding"/>
    <property type="evidence" value="ECO:0007669"/>
    <property type="project" value="UniProtKB-KW"/>
</dbReference>
<dbReference type="InterPro" id="IPR004097">
    <property type="entry name" value="DHHA2"/>
</dbReference>
<dbReference type="InterPro" id="IPR038763">
    <property type="entry name" value="DHH_sf"/>
</dbReference>
<dbReference type="PANTHER" id="PTHR12112:SF22">
    <property type="entry name" value="MANGANESE-DEPENDENT INORGANIC PYROPHOSPHATASE-RELATED"/>
    <property type="match status" value="1"/>
</dbReference>
<keyword evidence="8" id="KW-0129">CBS domain</keyword>
<evidence type="ECO:0000313" key="11">
    <source>
        <dbReference type="Proteomes" id="UP001304300"/>
    </source>
</evidence>
<dbReference type="RefSeq" id="WP_317834491.1">
    <property type="nucleotide sequence ID" value="NZ_CP136920.1"/>
</dbReference>
<sequence>MKYVTGHRNPDTDAIVSAHVLAWLLRKTKSDESIIPIRLGEPNPQTSWLFEKAGEQMPGLRMDCRPTAGDVAMKVQSVSRKTPLNAALRLIDKGHSEAIPVLEEDGTLIGLISNRSQRTNFLLQCNVEDMVGTLIGMEELSNGLGLIPLNEHKVSIGLKRVIIASFSPIHKEALRSGDVIFSGDNIEVIEGAGRAHASAVILADITHERAIEIADSAHVPVFYCPGSLVSAISRLGGCFPCEAAMETDFDYIDHTTPLTDCRTKLLRSSTPLPVMDEYRQLIGTLSIRRLLEVPAPQVALVDHFEATQSIDGLSEAEIFAIIDHHRVGDVQTLAPAEVDCRQWGSTATILTARAGEADITLPTSLSTLLLGAIVSDTLLFKSPTTTEHDRFWAKKLAEASQLDIEAFGLEVLRRNDRLGTADPDGLLLADCKQFTSDEKVFFVSQVETVDLGQLDEVKAGKFYEAMSALVTKTQASFGVVMITDVLKQFSRIELVCEKSSLIQELSPTGNAIWEEKGLVSRKKQMIPYLLNKLRTMIE</sequence>
<evidence type="ECO:0000256" key="6">
    <source>
        <dbReference type="ARBA" id="ARBA00032535"/>
    </source>
</evidence>
<comment type="catalytic activity">
    <reaction evidence="7">
        <text>diphosphate + H2O = 2 phosphate + H(+)</text>
        <dbReference type="Rhea" id="RHEA:24576"/>
        <dbReference type="ChEBI" id="CHEBI:15377"/>
        <dbReference type="ChEBI" id="CHEBI:15378"/>
        <dbReference type="ChEBI" id="CHEBI:33019"/>
        <dbReference type="ChEBI" id="CHEBI:43474"/>
        <dbReference type="EC" id="3.6.1.1"/>
    </reaction>
</comment>
<keyword evidence="5" id="KW-0464">Manganese</keyword>
<dbReference type="InterPro" id="IPR001667">
    <property type="entry name" value="DDH_dom"/>
</dbReference>
<comment type="cofactor">
    <cofactor evidence="1">
        <name>Mn(2+)</name>
        <dbReference type="ChEBI" id="CHEBI:29035"/>
    </cofactor>
</comment>
<dbReference type="InterPro" id="IPR038222">
    <property type="entry name" value="DHHA2_dom_sf"/>
</dbReference>
<dbReference type="PROSITE" id="PS51371">
    <property type="entry name" value="CBS"/>
    <property type="match status" value="1"/>
</dbReference>
<evidence type="ECO:0000256" key="7">
    <source>
        <dbReference type="ARBA" id="ARBA00047820"/>
    </source>
</evidence>
<dbReference type="GO" id="GO:0004427">
    <property type="term" value="F:inorganic diphosphate phosphatase activity"/>
    <property type="evidence" value="ECO:0007669"/>
    <property type="project" value="UniProtKB-EC"/>
</dbReference>
<evidence type="ECO:0000256" key="4">
    <source>
        <dbReference type="ARBA" id="ARBA00022801"/>
    </source>
</evidence>
<dbReference type="EC" id="3.6.1.1" evidence="2"/>
<accession>A0AAQ3LCM3</accession>
<dbReference type="GO" id="GO:0005737">
    <property type="term" value="C:cytoplasm"/>
    <property type="evidence" value="ECO:0007669"/>
    <property type="project" value="InterPro"/>
</dbReference>
<keyword evidence="3" id="KW-0479">Metal-binding</keyword>
<dbReference type="Gene3D" id="3.10.310.20">
    <property type="entry name" value="DHHA2 domain"/>
    <property type="match status" value="1"/>
</dbReference>
<keyword evidence="4" id="KW-0378">Hydrolase</keyword>
<evidence type="ECO:0000313" key="10">
    <source>
        <dbReference type="EMBL" id="WOO42007.1"/>
    </source>
</evidence>
<gene>
    <name evidence="10" type="ORF">RZN69_02825</name>
</gene>
<evidence type="ECO:0000256" key="1">
    <source>
        <dbReference type="ARBA" id="ARBA00001936"/>
    </source>
</evidence>
<feature type="domain" description="CBS" evidence="9">
    <location>
        <begin position="245"/>
        <end position="300"/>
    </location>
</feature>
<protein>
    <recommendedName>
        <fullName evidence="2">inorganic diphosphatase</fullName>
        <ecNumber evidence="2">3.6.1.1</ecNumber>
    </recommendedName>
    <alternativeName>
        <fullName evidence="6">Pyrophosphate phospho-hydrolase</fullName>
    </alternativeName>
</protein>
<dbReference type="Pfam" id="PF01368">
    <property type="entry name" value="DHH"/>
    <property type="match status" value="1"/>
</dbReference>
<evidence type="ECO:0000256" key="5">
    <source>
        <dbReference type="ARBA" id="ARBA00023211"/>
    </source>
</evidence>
<dbReference type="SUPFAM" id="SSF54631">
    <property type="entry name" value="CBS-domain pair"/>
    <property type="match status" value="1"/>
</dbReference>
<dbReference type="AlphaFoldDB" id="A0AAQ3LCM3"/>
<dbReference type="Gene3D" id="3.90.1640.10">
    <property type="entry name" value="inorganic pyrophosphatase (n-terminal core)"/>
    <property type="match status" value="2"/>
</dbReference>
<evidence type="ECO:0000256" key="3">
    <source>
        <dbReference type="ARBA" id="ARBA00022723"/>
    </source>
</evidence>
<evidence type="ECO:0000256" key="2">
    <source>
        <dbReference type="ARBA" id="ARBA00012146"/>
    </source>
</evidence>